<proteinExistence type="predicted"/>
<accession>A0ABU9N2A9</accession>
<dbReference type="Gene3D" id="1.10.287.110">
    <property type="entry name" value="DnaJ domain"/>
    <property type="match status" value="1"/>
</dbReference>
<dbReference type="Pfam" id="PF00226">
    <property type="entry name" value="DnaJ"/>
    <property type="match status" value="1"/>
</dbReference>
<dbReference type="InterPro" id="IPR001623">
    <property type="entry name" value="DnaJ_domain"/>
</dbReference>
<keyword evidence="3" id="KW-1185">Reference proteome</keyword>
<evidence type="ECO:0000313" key="2">
    <source>
        <dbReference type="EMBL" id="MEM0541251.1"/>
    </source>
</evidence>
<dbReference type="EMBL" id="JBCGDO010000001">
    <property type="protein sequence ID" value="MEM0541251.1"/>
    <property type="molecule type" value="Genomic_DNA"/>
</dbReference>
<name>A0ABU9N2A9_9FLAO</name>
<dbReference type="InterPro" id="IPR036869">
    <property type="entry name" value="J_dom_sf"/>
</dbReference>
<dbReference type="SUPFAM" id="SSF46565">
    <property type="entry name" value="Chaperone J-domain"/>
    <property type="match status" value="1"/>
</dbReference>
<organism evidence="2 3">
    <name type="scientific">Flavobacterium aureirubrum</name>
    <dbReference type="NCBI Taxonomy" id="3133147"/>
    <lineage>
        <taxon>Bacteria</taxon>
        <taxon>Pseudomonadati</taxon>
        <taxon>Bacteroidota</taxon>
        <taxon>Flavobacteriia</taxon>
        <taxon>Flavobacteriales</taxon>
        <taxon>Flavobacteriaceae</taxon>
        <taxon>Flavobacterium</taxon>
    </lineage>
</organism>
<dbReference type="RefSeq" id="WP_342694484.1">
    <property type="nucleotide sequence ID" value="NZ_JBCGDO010000001.1"/>
</dbReference>
<gene>
    <name evidence="2" type="ORF">WFZ85_01360</name>
</gene>
<sequence>MNTKKIIEYRSLLGVTKTATLKELKTIYRNTMKDSHPDAISDDNERLLAEEKSKEIIAAYHFLVSIAPETLEKDKDEYTRITSSVNIADFYYEKGVLYITFLDGSSFEYFGVLRPIYIKMVNAESPSRFARRHIYNQYIYRSASKLAVAE</sequence>
<dbReference type="CDD" id="cd06257">
    <property type="entry name" value="DnaJ"/>
    <property type="match status" value="1"/>
</dbReference>
<dbReference type="SMART" id="SM00271">
    <property type="entry name" value="DnaJ"/>
    <property type="match status" value="1"/>
</dbReference>
<protein>
    <submittedName>
        <fullName evidence="2">KTSC domain-containing protein</fullName>
    </submittedName>
</protein>
<dbReference type="Pfam" id="PF13619">
    <property type="entry name" value="KTSC"/>
    <property type="match status" value="1"/>
</dbReference>
<dbReference type="InterPro" id="IPR025309">
    <property type="entry name" value="KTSC_dom"/>
</dbReference>
<reference evidence="2 3" key="1">
    <citation type="submission" date="2024-03" db="EMBL/GenBank/DDBJ databases">
        <title>Two novel species of the genus Flavobacterium exhibiting potentially degradation of complex polysaccharides.</title>
        <authorList>
            <person name="Lian X."/>
        </authorList>
    </citation>
    <scope>NUCLEOTIDE SEQUENCE [LARGE SCALE GENOMIC DNA]</scope>
    <source>
        <strain evidence="3">j3</strain>
    </source>
</reference>
<evidence type="ECO:0000313" key="3">
    <source>
        <dbReference type="Proteomes" id="UP001460072"/>
    </source>
</evidence>
<comment type="caution">
    <text evidence="2">The sequence shown here is derived from an EMBL/GenBank/DDBJ whole genome shotgun (WGS) entry which is preliminary data.</text>
</comment>
<evidence type="ECO:0000259" key="1">
    <source>
        <dbReference type="PROSITE" id="PS50076"/>
    </source>
</evidence>
<feature type="domain" description="J" evidence="1">
    <location>
        <begin position="8"/>
        <end position="79"/>
    </location>
</feature>
<dbReference type="Proteomes" id="UP001460072">
    <property type="component" value="Unassembled WGS sequence"/>
</dbReference>
<dbReference type="PRINTS" id="PR00625">
    <property type="entry name" value="JDOMAIN"/>
</dbReference>
<dbReference type="PROSITE" id="PS50076">
    <property type="entry name" value="DNAJ_2"/>
    <property type="match status" value="1"/>
</dbReference>